<evidence type="ECO:0000256" key="1">
    <source>
        <dbReference type="SAM" id="MobiDB-lite"/>
    </source>
</evidence>
<sequence length="85" mass="9168">MLGLKDDLNELHPLEKEAHDKDRKSAITGTLAVTSTAAGSAMMELVNEALPFEYFASAGAVGFIGWAIVKVFMVEAEAGLEHYLE</sequence>
<dbReference type="AlphaFoldDB" id="A0A382L9Y6"/>
<keyword evidence="2" id="KW-1133">Transmembrane helix</keyword>
<keyword evidence="2" id="KW-0812">Transmembrane</keyword>
<organism evidence="3">
    <name type="scientific">marine metagenome</name>
    <dbReference type="NCBI Taxonomy" id="408172"/>
    <lineage>
        <taxon>unclassified sequences</taxon>
        <taxon>metagenomes</taxon>
        <taxon>ecological metagenomes</taxon>
    </lineage>
</organism>
<accession>A0A382L9Y6</accession>
<feature type="region of interest" description="Disordered" evidence="1">
    <location>
        <begin position="1"/>
        <end position="23"/>
    </location>
</feature>
<keyword evidence="2" id="KW-0472">Membrane</keyword>
<evidence type="ECO:0000313" key="3">
    <source>
        <dbReference type="EMBL" id="SVC33439.1"/>
    </source>
</evidence>
<proteinExistence type="predicted"/>
<evidence type="ECO:0000256" key="2">
    <source>
        <dbReference type="SAM" id="Phobius"/>
    </source>
</evidence>
<protein>
    <submittedName>
        <fullName evidence="3">Uncharacterized protein</fullName>
    </submittedName>
</protein>
<dbReference type="EMBL" id="UINC01085665">
    <property type="protein sequence ID" value="SVC33439.1"/>
    <property type="molecule type" value="Genomic_DNA"/>
</dbReference>
<name>A0A382L9Y6_9ZZZZ</name>
<reference evidence="3" key="1">
    <citation type="submission" date="2018-05" db="EMBL/GenBank/DDBJ databases">
        <authorList>
            <person name="Lanie J.A."/>
            <person name="Ng W.-L."/>
            <person name="Kazmierczak K.M."/>
            <person name="Andrzejewski T.M."/>
            <person name="Davidsen T.M."/>
            <person name="Wayne K.J."/>
            <person name="Tettelin H."/>
            <person name="Glass J.I."/>
            <person name="Rusch D."/>
            <person name="Podicherti R."/>
            <person name="Tsui H.-C.T."/>
            <person name="Winkler M.E."/>
        </authorList>
    </citation>
    <scope>NUCLEOTIDE SEQUENCE</scope>
</reference>
<gene>
    <name evidence="3" type="ORF">METZ01_LOCUS286293</name>
</gene>
<feature type="transmembrane region" description="Helical" evidence="2">
    <location>
        <begin position="54"/>
        <end position="73"/>
    </location>
</feature>